<feature type="signal peptide" evidence="1">
    <location>
        <begin position="1"/>
        <end position="20"/>
    </location>
</feature>
<dbReference type="Proteomes" id="UP000007590">
    <property type="component" value="Chromosome"/>
</dbReference>
<dbReference type="AlphaFoldDB" id="H8KTE8"/>
<organism evidence="2 3">
    <name type="scientific">Solitalea canadensis (strain ATCC 29591 / DSM 3403 / JCM 21819 / LMG 8368 / NBRC 15130 / NCIMB 12057 / USAM 9D)</name>
    <name type="common">Flexibacter canadensis</name>
    <dbReference type="NCBI Taxonomy" id="929556"/>
    <lineage>
        <taxon>Bacteria</taxon>
        <taxon>Pseudomonadati</taxon>
        <taxon>Bacteroidota</taxon>
        <taxon>Sphingobacteriia</taxon>
        <taxon>Sphingobacteriales</taxon>
        <taxon>Sphingobacteriaceae</taxon>
        <taxon>Solitalea</taxon>
    </lineage>
</organism>
<dbReference type="PROSITE" id="PS51257">
    <property type="entry name" value="PROKAR_LIPOPROTEIN"/>
    <property type="match status" value="1"/>
</dbReference>
<dbReference type="eggNOG" id="COG1629">
    <property type="taxonomic scope" value="Bacteria"/>
</dbReference>
<feature type="chain" id="PRO_5003613392" description="Outer membrane receptor protein" evidence="1">
    <location>
        <begin position="21"/>
        <end position="656"/>
    </location>
</feature>
<dbReference type="EMBL" id="CP003349">
    <property type="protein sequence ID" value="AFD06285.1"/>
    <property type="molecule type" value="Genomic_DNA"/>
</dbReference>
<dbReference type="OrthoDB" id="742586at2"/>
<sequence length="656" mass="73324">MKKIILTISYLLVGCYFTYAQEAVPGDSLQINNQPVIVIKGEDLQKFPSGDLMIALEGRVPGFDSFNQSQSDFLFIIDGIYSNNVNSISTSEIEEIKFYKGGLIAKDGIYSSTNGTFVVTTKRSHYNQPLTTTFLLQGGSNNESGNSSYFSQNYQVGVHKGYKIMKYGAGLSYSSNYQGGLTNVDQYILNANLDVKPLQWLETGVHVNYNPNNFSDSPSSQLEGNIKQLNGDFYFTVKPMKGLSNTFTIAKSKLSYKYDLIYSGVTTEYINYYSANQNDNSITFYDNKLNYEYGFFKNHLIVGASLTYNRIKQGFSSEMTYNRIDEYNQPTFSISVQKIDRSVQSYMGGLSFNVNNWLILEGGFRIDEPSFASVKHVKSPYGALTIDYKNILFKQSNTISSGTLNIAFSKRSKLIATNGLSSSIGFTNGVFPTEPGPLDNKVFSLSASIGLLKNCVLINGDWTDNTTSTFFPNYLSSSNPFSAHEINTKSWRLWLNSEIYKSTDFSWSMGINFSNQKNKLILSEGNQNTSPTGGLAIVTTEDDDQSYNKVLLGGIQQGIRFKKLSLEMNGSVCFNRDALNASVYQVPGRQPIINEFKNYQYFAINYMALGYSLGNVSKYVKNSSLYLVGRNLISTTENQLYTNIPKYVGLSLKVEL</sequence>
<accession>H8KTE8</accession>
<evidence type="ECO:0000313" key="3">
    <source>
        <dbReference type="Proteomes" id="UP000007590"/>
    </source>
</evidence>
<dbReference type="HOGENOM" id="CLU_404341_0_0_10"/>
<name>H8KTE8_SOLCM</name>
<reference evidence="2" key="1">
    <citation type="submission" date="2012-02" db="EMBL/GenBank/DDBJ databases">
        <title>The complete genome of Solitalea canadensis DSM 3403.</title>
        <authorList>
            <consortium name="US DOE Joint Genome Institute (JGI-PGF)"/>
            <person name="Lucas S."/>
            <person name="Copeland A."/>
            <person name="Lapidus A."/>
            <person name="Glavina del Rio T."/>
            <person name="Dalin E."/>
            <person name="Tice H."/>
            <person name="Bruce D."/>
            <person name="Goodwin L."/>
            <person name="Pitluck S."/>
            <person name="Peters L."/>
            <person name="Ovchinnikova G."/>
            <person name="Lu M."/>
            <person name="Kyrpides N."/>
            <person name="Mavromatis K."/>
            <person name="Ivanova N."/>
            <person name="Brettin T."/>
            <person name="Detter J.C."/>
            <person name="Han C."/>
            <person name="Larimer F."/>
            <person name="Land M."/>
            <person name="Hauser L."/>
            <person name="Markowitz V."/>
            <person name="Cheng J.-F."/>
            <person name="Hugenholtz P."/>
            <person name="Woyke T."/>
            <person name="Wu D."/>
            <person name="Spring S."/>
            <person name="Schroeder M."/>
            <person name="Kopitz M."/>
            <person name="Brambilla E."/>
            <person name="Klenk H.-P."/>
            <person name="Eisen J.A."/>
        </authorList>
    </citation>
    <scope>NUCLEOTIDE SEQUENCE</scope>
    <source>
        <strain evidence="2">DSM 3403</strain>
    </source>
</reference>
<keyword evidence="3" id="KW-1185">Reference proteome</keyword>
<dbReference type="KEGG" id="scn:Solca_1184"/>
<gene>
    <name evidence="2" type="ordered locus">Solca_1184</name>
</gene>
<evidence type="ECO:0000313" key="2">
    <source>
        <dbReference type="EMBL" id="AFD06285.1"/>
    </source>
</evidence>
<dbReference type="STRING" id="929556.Solca_1184"/>
<protein>
    <recommendedName>
        <fullName evidence="4">Outer membrane receptor protein</fullName>
    </recommendedName>
</protein>
<proteinExistence type="predicted"/>
<evidence type="ECO:0008006" key="4">
    <source>
        <dbReference type="Google" id="ProtNLM"/>
    </source>
</evidence>
<dbReference type="RefSeq" id="WP_014679512.1">
    <property type="nucleotide sequence ID" value="NC_017770.1"/>
</dbReference>
<keyword evidence="1" id="KW-0732">Signal</keyword>
<dbReference type="SUPFAM" id="SSF56935">
    <property type="entry name" value="Porins"/>
    <property type="match status" value="1"/>
</dbReference>
<evidence type="ECO:0000256" key="1">
    <source>
        <dbReference type="SAM" id="SignalP"/>
    </source>
</evidence>